<evidence type="ECO:0008006" key="5">
    <source>
        <dbReference type="Google" id="ProtNLM"/>
    </source>
</evidence>
<reference evidence="4" key="1">
    <citation type="submission" date="2015-11" db="EMBL/GenBank/DDBJ databases">
        <authorList>
            <person name="Blom J."/>
        </authorList>
    </citation>
    <scope>NUCLEOTIDE SEQUENCE [LARGE SCALE GENOMIC DNA]</scope>
</reference>
<dbReference type="KEGG" id="ege:EM595_0933"/>
<feature type="coiled-coil region" evidence="1">
    <location>
        <begin position="430"/>
        <end position="499"/>
    </location>
</feature>
<keyword evidence="4" id="KW-1185">Reference proteome</keyword>
<gene>
    <name evidence="3" type="ORF">EM595_0933</name>
</gene>
<feature type="coiled-coil region" evidence="1">
    <location>
        <begin position="529"/>
        <end position="563"/>
    </location>
</feature>
<keyword evidence="1" id="KW-0175">Coiled coil</keyword>
<dbReference type="Pfam" id="PF13558">
    <property type="entry name" value="SbcC_Walker_B"/>
    <property type="match status" value="1"/>
</dbReference>
<feature type="coiled-coil region" evidence="1">
    <location>
        <begin position="708"/>
        <end position="770"/>
    </location>
</feature>
<proteinExistence type="predicted"/>
<feature type="coiled-coil region" evidence="1">
    <location>
        <begin position="292"/>
        <end position="340"/>
    </location>
</feature>
<feature type="coiled-coil region" evidence="1">
    <location>
        <begin position="960"/>
        <end position="1022"/>
    </location>
</feature>
<name>A0A0U5GJ43_9GAMM</name>
<dbReference type="SUPFAM" id="SSF52540">
    <property type="entry name" value="P-loop containing nucleoside triphosphate hydrolases"/>
    <property type="match status" value="2"/>
</dbReference>
<dbReference type="STRING" id="1619313.EM595_0933"/>
<dbReference type="OrthoDB" id="9795626at2"/>
<accession>A0A0U5GJ43</accession>
<dbReference type="InterPro" id="IPR027417">
    <property type="entry name" value="P-loop_NTPase"/>
</dbReference>
<dbReference type="EMBL" id="LN907827">
    <property type="protein sequence ID" value="CUU23169.1"/>
    <property type="molecule type" value="Genomic_DNA"/>
</dbReference>
<dbReference type="PATRIC" id="fig|1619313.3.peg.972"/>
<dbReference type="Proteomes" id="UP000059419">
    <property type="component" value="Chromosome 1"/>
</dbReference>
<evidence type="ECO:0000313" key="4">
    <source>
        <dbReference type="Proteomes" id="UP000059419"/>
    </source>
</evidence>
<dbReference type="Gene3D" id="3.40.50.300">
    <property type="entry name" value="P-loop containing nucleotide triphosphate hydrolases"/>
    <property type="match status" value="2"/>
</dbReference>
<feature type="region of interest" description="Disordered" evidence="2">
    <location>
        <begin position="250"/>
        <end position="272"/>
    </location>
</feature>
<evidence type="ECO:0000313" key="3">
    <source>
        <dbReference type="EMBL" id="CUU23169.1"/>
    </source>
</evidence>
<evidence type="ECO:0000256" key="1">
    <source>
        <dbReference type="SAM" id="Coils"/>
    </source>
</evidence>
<protein>
    <recommendedName>
        <fullName evidence="5">Nuclease SbcCD subunit C</fullName>
    </recommendedName>
</protein>
<sequence>MKILTLRFKNLNSLRGEWKIDFSAEPFASNGLFAITGPTGAGKTTLLDAICLALYHQTPRLGPLSQTQNELITRDTAECLAEVEFEVKGVAWRAFWSQNRARGAVDGKLQAPRVELARCDDNVIVADKVNDKLKMIETLSGLDFARFTKSMMLSQGQFAAFLNAKAGERAELLEELTGTEIYGQLSIAVFERHKSARLALESLRTRASAMALLDSASVANLQQQLDVLGEQEQQLNQQIEQLSQAQRWHEQQQQLAQDADAASQQQQQTQQHWQQLAPERERLARAAPAEALRTVWQQRQQVNEDLQQLEQQLSQLQQRMTQQQAEQQQLQQALALAAARRQQQYDAQLAVQHLTEQVIPLDSQRERIDQQIAQLRTSCDDHAAGVATQQRAQREQQQTLQDLLTQQQRQQQWREAHPHLARWGEALPAWREQLRQLQQAEQQQAELTAALNQQQRDRQQHKQQLDALQQTMAPLLSQQQIAEQQAAEAERALAVLHQQHAPEQLQASSERLMQQRPARQRLALLAPQLRQLTTRQQKQQHSQQQLQQQQQEHEQQLALLRQRWAEKHQHLKDLRERCELEKQIADLAGYRAQLTSGAPCPLCGACEHPAIDAYQTLTLTENQLRLQQLEQEVKQLGEEGSARKALREGVQMQQQQLTREQLELTQEHEQCLHQWQQLNELLALSIAPEQQAEIDAWLAQQDAEEAQLAQQQLTLQQASTRVQQAKEHYWQVQQQCQQQQQQQQLLIQQLDNLTRSAEQAHQQQEKAQQHCAVLAEAFHASLAPLASPAVDQRNDWLEARQQEWQQWQESERALTELAQRLAERQQQLALLTQQLQQQEAQLQQWQQELTSLQQQRASLQQQRQQLLGDRRVDDARQQAQQALTQAEQALNAATQQSQQAQNQLNILDGEQRSLSAQCLTLRQRAEITAAAFREALAEQGFNDEATFQAALLDTSEAATLRAAQQQAEQALQRASVLADRAQSALAAHQQKQPALNLPLAELTEKLAQLRQLARENAQQQGQSRQQLESDSKLREQQSALLTQIADEEQSLLNWGLLNELVGSGSGDKFRKFAQGLTLDHLVWLANRQLDRLHGRYLLQRKSEEALELQVIDTWQADSARDTRTLSGGESFLVSLALALALSDLVSHKTRIESLFLDEGFGTLDSDTLDVALDALDALNASGKTIGVISHVEAMKERIPVQIRVRKMNGLGYSKLDRLFSV</sequence>
<evidence type="ECO:0000256" key="2">
    <source>
        <dbReference type="SAM" id="MobiDB-lite"/>
    </source>
</evidence>
<dbReference type="PANTHER" id="PTHR32114">
    <property type="entry name" value="ABC TRANSPORTER ABCH.3"/>
    <property type="match status" value="1"/>
</dbReference>
<dbReference type="AlphaFoldDB" id="A0A0U5GJ43"/>
<dbReference type="RefSeq" id="WP_067428307.1">
    <property type="nucleotide sequence ID" value="NZ_LN907827.1"/>
</dbReference>
<feature type="coiled-coil region" evidence="1">
    <location>
        <begin position="814"/>
        <end position="910"/>
    </location>
</feature>
<organism evidence="3 4">
    <name type="scientific">Duffyella gerundensis</name>
    <dbReference type="NCBI Taxonomy" id="1619313"/>
    <lineage>
        <taxon>Bacteria</taxon>
        <taxon>Pseudomonadati</taxon>
        <taxon>Pseudomonadota</taxon>
        <taxon>Gammaproteobacteria</taxon>
        <taxon>Enterobacterales</taxon>
        <taxon>Erwiniaceae</taxon>
        <taxon>Duffyella</taxon>
    </lineage>
</organism>
<dbReference type="PANTHER" id="PTHR32114:SF2">
    <property type="entry name" value="ABC TRANSPORTER ABCH.3"/>
    <property type="match status" value="1"/>
</dbReference>